<dbReference type="EMBL" id="JBHSXX010000001">
    <property type="protein sequence ID" value="MFC6866139.1"/>
    <property type="molecule type" value="Genomic_DNA"/>
</dbReference>
<keyword evidence="1" id="KW-0812">Transmembrane</keyword>
<feature type="transmembrane region" description="Helical" evidence="1">
    <location>
        <begin position="109"/>
        <end position="131"/>
    </location>
</feature>
<evidence type="ECO:0000313" key="2">
    <source>
        <dbReference type="EMBL" id="MFC6866139.1"/>
    </source>
</evidence>
<protein>
    <submittedName>
        <fullName evidence="2">Phage holin family protein</fullName>
    </submittedName>
</protein>
<proteinExistence type="predicted"/>
<name>A0ABW2BU88_9PSEU</name>
<dbReference type="InterPro" id="IPR009937">
    <property type="entry name" value="Phage_holin_3_6"/>
</dbReference>
<keyword evidence="1" id="KW-0472">Membrane</keyword>
<keyword evidence="1" id="KW-1133">Transmembrane helix</keyword>
<comment type="caution">
    <text evidence="2">The sequence shown here is derived from an EMBL/GenBank/DDBJ whole genome shotgun (WGS) entry which is preliminary data.</text>
</comment>
<organism evidence="2 3">
    <name type="scientific">Haloechinothrix salitolerans</name>
    <dbReference type="NCBI Taxonomy" id="926830"/>
    <lineage>
        <taxon>Bacteria</taxon>
        <taxon>Bacillati</taxon>
        <taxon>Actinomycetota</taxon>
        <taxon>Actinomycetes</taxon>
        <taxon>Pseudonocardiales</taxon>
        <taxon>Pseudonocardiaceae</taxon>
        <taxon>Haloechinothrix</taxon>
    </lineage>
</organism>
<gene>
    <name evidence="2" type="ORF">ACFQGD_03185</name>
</gene>
<reference evidence="3" key="1">
    <citation type="journal article" date="2019" name="Int. J. Syst. Evol. Microbiol.">
        <title>The Global Catalogue of Microorganisms (GCM) 10K type strain sequencing project: providing services to taxonomists for standard genome sequencing and annotation.</title>
        <authorList>
            <consortium name="The Broad Institute Genomics Platform"/>
            <consortium name="The Broad Institute Genome Sequencing Center for Infectious Disease"/>
            <person name="Wu L."/>
            <person name="Ma J."/>
        </authorList>
    </citation>
    <scope>NUCLEOTIDE SEQUENCE [LARGE SCALE GENOMIC DNA]</scope>
    <source>
        <strain evidence="3">KCTC 32255</strain>
    </source>
</reference>
<evidence type="ECO:0000313" key="3">
    <source>
        <dbReference type="Proteomes" id="UP001596337"/>
    </source>
</evidence>
<feature type="transmembrane region" description="Helical" evidence="1">
    <location>
        <begin position="78"/>
        <end position="97"/>
    </location>
</feature>
<sequence length="173" mass="18925">MTLVTRHEEQFNDASGAVDYLPLTDDDKALAGNGAGEPSIGTLVRDTSTRMSALVRAEIELAKSEVIGEVKKGVKGSVYFIIALVVALYSSFFFFFFLGELLSVWLWRWAAFLIVFGLMLAVAVVSGLLGWRKVRKIHAPEETIESVKKTSAVFARKKSDEEADAHQGGPSRG</sequence>
<dbReference type="Pfam" id="PF07332">
    <property type="entry name" value="Phage_holin_3_6"/>
    <property type="match status" value="1"/>
</dbReference>
<dbReference type="RefSeq" id="WP_345407157.1">
    <property type="nucleotide sequence ID" value="NZ_BAABLA010000123.1"/>
</dbReference>
<evidence type="ECO:0000256" key="1">
    <source>
        <dbReference type="SAM" id="Phobius"/>
    </source>
</evidence>
<dbReference type="Proteomes" id="UP001596337">
    <property type="component" value="Unassembled WGS sequence"/>
</dbReference>
<accession>A0ABW2BU88</accession>
<keyword evidence="3" id="KW-1185">Reference proteome</keyword>